<evidence type="ECO:0000313" key="5">
    <source>
        <dbReference type="Proteomes" id="UP000597989"/>
    </source>
</evidence>
<dbReference type="InterPro" id="IPR016161">
    <property type="entry name" value="Ald_DH/histidinol_DH"/>
</dbReference>
<gene>
    <name evidence="4" type="ORF">GCM10011581_31080</name>
</gene>
<dbReference type="RefSeq" id="WP_188988245.1">
    <property type="nucleotide sequence ID" value="NZ_BMMT01000010.1"/>
</dbReference>
<dbReference type="EMBL" id="BMMT01000010">
    <property type="protein sequence ID" value="GGI91783.1"/>
    <property type="molecule type" value="Genomic_DNA"/>
</dbReference>
<protein>
    <submittedName>
        <fullName evidence="4">Aldehyde dehydrogenase</fullName>
    </submittedName>
</protein>
<dbReference type="GO" id="GO:0016620">
    <property type="term" value="F:oxidoreductase activity, acting on the aldehyde or oxo group of donors, NAD or NADP as acceptor"/>
    <property type="evidence" value="ECO:0007669"/>
    <property type="project" value="InterPro"/>
</dbReference>
<dbReference type="AlphaFoldDB" id="A0A917NE35"/>
<feature type="region of interest" description="Disordered" evidence="2">
    <location>
        <begin position="1"/>
        <end position="21"/>
    </location>
</feature>
<dbReference type="InterPro" id="IPR015590">
    <property type="entry name" value="Aldehyde_DH_dom"/>
</dbReference>
<reference evidence="4 5" key="1">
    <citation type="journal article" date="2014" name="Int. J. Syst. Evol. Microbiol.">
        <title>Complete genome sequence of Corynebacterium casei LMG S-19264T (=DSM 44701T), isolated from a smear-ripened cheese.</title>
        <authorList>
            <consortium name="US DOE Joint Genome Institute (JGI-PGF)"/>
            <person name="Walter F."/>
            <person name="Albersmeier A."/>
            <person name="Kalinowski J."/>
            <person name="Ruckert C."/>
        </authorList>
    </citation>
    <scope>NUCLEOTIDE SEQUENCE [LARGE SCALE GENOMIC DNA]</scope>
    <source>
        <strain evidence="4 5">CGMCC 4.7206</strain>
    </source>
</reference>
<dbReference type="Pfam" id="PF00171">
    <property type="entry name" value="Aldedh"/>
    <property type="match status" value="1"/>
</dbReference>
<accession>A0A917NE35</accession>
<keyword evidence="1" id="KW-0560">Oxidoreductase</keyword>
<dbReference type="InterPro" id="IPR050740">
    <property type="entry name" value="Aldehyde_DH_Superfamily"/>
</dbReference>
<evidence type="ECO:0000256" key="2">
    <source>
        <dbReference type="SAM" id="MobiDB-lite"/>
    </source>
</evidence>
<dbReference type="PANTHER" id="PTHR43353">
    <property type="entry name" value="SUCCINATE-SEMIALDEHYDE DEHYDROGENASE, MITOCHONDRIAL"/>
    <property type="match status" value="1"/>
</dbReference>
<dbReference type="InterPro" id="IPR016163">
    <property type="entry name" value="Ald_DH_C"/>
</dbReference>
<name>A0A917NE35_9PSEU</name>
<dbReference type="Gene3D" id="3.40.309.10">
    <property type="entry name" value="Aldehyde Dehydrogenase, Chain A, domain 2"/>
    <property type="match status" value="1"/>
</dbReference>
<dbReference type="Proteomes" id="UP000597989">
    <property type="component" value="Unassembled WGS sequence"/>
</dbReference>
<dbReference type="InterPro" id="IPR016162">
    <property type="entry name" value="Ald_DH_N"/>
</dbReference>
<dbReference type="SUPFAM" id="SSF53720">
    <property type="entry name" value="ALDH-like"/>
    <property type="match status" value="1"/>
</dbReference>
<dbReference type="InterPro" id="IPR044151">
    <property type="entry name" value="ALDH_KGSADH"/>
</dbReference>
<dbReference type="CDD" id="cd07129">
    <property type="entry name" value="ALDH_KGSADH"/>
    <property type="match status" value="1"/>
</dbReference>
<dbReference type="Gene3D" id="3.40.605.10">
    <property type="entry name" value="Aldehyde Dehydrogenase, Chain A, domain 1"/>
    <property type="match status" value="1"/>
</dbReference>
<comment type="caution">
    <text evidence="4">The sequence shown here is derived from an EMBL/GenBank/DDBJ whole genome shotgun (WGS) entry which is preliminary data.</text>
</comment>
<evidence type="ECO:0000259" key="3">
    <source>
        <dbReference type="Pfam" id="PF00171"/>
    </source>
</evidence>
<evidence type="ECO:0000256" key="1">
    <source>
        <dbReference type="ARBA" id="ARBA00023002"/>
    </source>
</evidence>
<feature type="domain" description="Aldehyde dehydrogenase" evidence="3">
    <location>
        <begin position="4"/>
        <end position="442"/>
    </location>
</feature>
<dbReference type="PANTHER" id="PTHR43353:SF3">
    <property type="entry name" value="ALDEHYDE DEHYDROGENASE-RELATED"/>
    <property type="match status" value="1"/>
</dbReference>
<organism evidence="4 5">
    <name type="scientific">Saccharopolyspora thermophila</name>
    <dbReference type="NCBI Taxonomy" id="89367"/>
    <lineage>
        <taxon>Bacteria</taxon>
        <taxon>Bacillati</taxon>
        <taxon>Actinomycetota</taxon>
        <taxon>Actinomycetes</taxon>
        <taxon>Pseudonocardiales</taxon>
        <taxon>Pseudonocardiaceae</taxon>
        <taxon>Saccharopolyspora</taxon>
    </lineage>
</organism>
<evidence type="ECO:0000313" key="4">
    <source>
        <dbReference type="EMBL" id="GGI91783.1"/>
    </source>
</evidence>
<sequence>MTQAFNPRTGEPVGREVPDSSATEVSAAIARAQDCAQWLADLPHNRRAELLHALATALRDNETSLVELADAETALGDRRLTGEIARSAAQLDMFADVLDDGAFCEAVIDHADPQAVPPHTDLRRMLVPLGPVAVFAASNFPFAFSVAGGDTASALAAGCPVVVKAHPSHPNLSVRTAELLSATLEKVGAPSGVLEIVHGHEAGTLLVTDPRITAVGFTGSTRGGRALFDLACSRPDPIPFYGELGSINPVVVTEAALSRRAGEIATGLVGSFTLGAGQFCTKPGAVFVPAGQGFADRVVEAVGDTEPAPLLNAKIRDGYLAGVTALGSAPGVRTVLAPRTGTGYSVYPAVFTVDATTFVERIDLLAEECFGPSTVIVEYSSAEELAGALAALPGSLTASLHAEPVDPPAAELLATLRKKVGRVIFNGWPTGVAVTWSQHHGGPWPSTTVPLHTSVGATAIRRFMRPVTFQDVPDGLLPEALREDNPLGIPRRVDGVLR</sequence>
<proteinExistence type="predicted"/>